<dbReference type="GO" id="GO:0004674">
    <property type="term" value="F:protein serine/threonine kinase activity"/>
    <property type="evidence" value="ECO:0007669"/>
    <property type="project" value="UniProtKB-KW"/>
</dbReference>
<keyword evidence="3" id="KW-0067">ATP-binding</keyword>
<gene>
    <name evidence="3" type="ORF">DVK44_22265</name>
</gene>
<dbReference type="Gene3D" id="3.30.565.10">
    <property type="entry name" value="Histidine kinase-like ATPase, C-terminal domain"/>
    <property type="match status" value="1"/>
</dbReference>
<dbReference type="GO" id="GO:0005524">
    <property type="term" value="F:ATP binding"/>
    <property type="evidence" value="ECO:0007669"/>
    <property type="project" value="UniProtKB-KW"/>
</dbReference>
<dbReference type="EMBL" id="CP031194">
    <property type="protein sequence ID" value="AXG79925.1"/>
    <property type="molecule type" value="Genomic_DNA"/>
</dbReference>
<keyword evidence="1" id="KW-0418">Kinase</keyword>
<proteinExistence type="predicted"/>
<dbReference type="InterPro" id="IPR050267">
    <property type="entry name" value="Anti-sigma-factor_SerPK"/>
</dbReference>
<keyword evidence="1" id="KW-0808">Transferase</keyword>
<dbReference type="InterPro" id="IPR036890">
    <property type="entry name" value="HATPase_C_sf"/>
</dbReference>
<accession>A0A345HTA1</accession>
<evidence type="ECO:0000313" key="4">
    <source>
        <dbReference type="Proteomes" id="UP000253868"/>
    </source>
</evidence>
<dbReference type="OrthoDB" id="4170987at2"/>
<dbReference type="PANTHER" id="PTHR35526">
    <property type="entry name" value="ANTI-SIGMA-F FACTOR RSBW-RELATED"/>
    <property type="match status" value="1"/>
</dbReference>
<dbReference type="PANTHER" id="PTHR35526:SF3">
    <property type="entry name" value="ANTI-SIGMA-F FACTOR RSBW"/>
    <property type="match status" value="1"/>
</dbReference>
<dbReference type="InterPro" id="IPR003594">
    <property type="entry name" value="HATPase_dom"/>
</dbReference>
<dbReference type="CDD" id="cd16936">
    <property type="entry name" value="HATPase_RsbW-like"/>
    <property type="match status" value="1"/>
</dbReference>
<protein>
    <submittedName>
        <fullName evidence="3">ATP-binding protein</fullName>
    </submittedName>
</protein>
<dbReference type="RefSeq" id="WP_114661250.1">
    <property type="nucleotide sequence ID" value="NZ_CP031194.1"/>
</dbReference>
<reference evidence="4" key="1">
    <citation type="submission" date="2018-07" db="EMBL/GenBank/DDBJ databases">
        <authorList>
            <person name="Zhao J."/>
        </authorList>
    </citation>
    <scope>NUCLEOTIDE SEQUENCE [LARGE SCALE GENOMIC DNA]</scope>
    <source>
        <strain evidence="4">GSSD-12</strain>
    </source>
</reference>
<name>A0A345HTA1_9ACTN</name>
<sequence>MELPAHEYVLAVERYPCTAVAVPQARAIAARAYAPYPWVDHGVVKLLVSETVTNAVLHAGGGAFDLICHAPRHRTVRIEVHDRGETTLPTRRHRPHSAWDQHGRGLELLDALAPGWSVVRTLTGKGLVFQWQAPAQPTPRQKER</sequence>
<evidence type="ECO:0000256" key="1">
    <source>
        <dbReference type="ARBA" id="ARBA00022527"/>
    </source>
</evidence>
<dbReference type="KEGG" id="spad:DVK44_22265"/>
<keyword evidence="3" id="KW-0547">Nucleotide-binding</keyword>
<feature type="domain" description="Histidine kinase/HSP90-like ATPase" evidence="2">
    <location>
        <begin position="21"/>
        <end position="130"/>
    </location>
</feature>
<organism evidence="3 4">
    <name type="scientific">Streptomyces paludis</name>
    <dbReference type="NCBI Taxonomy" id="2282738"/>
    <lineage>
        <taxon>Bacteria</taxon>
        <taxon>Bacillati</taxon>
        <taxon>Actinomycetota</taxon>
        <taxon>Actinomycetes</taxon>
        <taxon>Kitasatosporales</taxon>
        <taxon>Streptomycetaceae</taxon>
        <taxon>Streptomyces</taxon>
    </lineage>
</organism>
<evidence type="ECO:0000313" key="3">
    <source>
        <dbReference type="EMBL" id="AXG79925.1"/>
    </source>
</evidence>
<dbReference type="SUPFAM" id="SSF55874">
    <property type="entry name" value="ATPase domain of HSP90 chaperone/DNA topoisomerase II/histidine kinase"/>
    <property type="match status" value="1"/>
</dbReference>
<keyword evidence="4" id="KW-1185">Reference proteome</keyword>
<dbReference type="Proteomes" id="UP000253868">
    <property type="component" value="Chromosome"/>
</dbReference>
<dbReference type="AlphaFoldDB" id="A0A345HTA1"/>
<dbReference type="Pfam" id="PF13581">
    <property type="entry name" value="HATPase_c_2"/>
    <property type="match status" value="1"/>
</dbReference>
<evidence type="ECO:0000259" key="2">
    <source>
        <dbReference type="Pfam" id="PF13581"/>
    </source>
</evidence>
<keyword evidence="1" id="KW-0723">Serine/threonine-protein kinase</keyword>